<evidence type="ECO:0000313" key="2">
    <source>
        <dbReference type="Proteomes" id="UP000000466"/>
    </source>
</evidence>
<dbReference type="EMBL" id="CP003746">
    <property type="protein sequence ID" value="AFU99531.1"/>
    <property type="molecule type" value="Genomic_DNA"/>
</dbReference>
<dbReference type="PROSITE" id="PS51257">
    <property type="entry name" value="PROKAR_LIPOPROTEIN"/>
    <property type="match status" value="1"/>
</dbReference>
<dbReference type="eggNOG" id="ENOG50302TD">
    <property type="taxonomic scope" value="Bacteria"/>
</dbReference>
<dbReference type="STRING" id="1117647.M5M_11770"/>
<sequence>MRFQLYMSGLALALCACEPKLVSPPPEQVSHQLADGQLVLTVSPAHGGRLSSMVYRDQERLSLKSERDPANWGSTLWISPQTSWGWPPPDSFDNLPYTLTGSGNSRSLQGPVDEQKTGLRIDKTFRLLGGDRIAWQYQLTRPAGAAAPAAAWEVTRVPIRGLVLFAHEADPLWFTFGSFPYTTFGDVTWVDLRHSELSEGKLNANGRGWIAWVDGRDLFIKRYKDLRTDQQAPTEAETQLYISPRGYMELEAQGAYQTIAPGQSISFDTEWQWLRLPEDVVVDVDSPSLLTYLQSVGLPL</sequence>
<dbReference type="Proteomes" id="UP000000466">
    <property type="component" value="Chromosome"/>
</dbReference>
<keyword evidence="2" id="KW-1185">Reference proteome</keyword>
<protein>
    <recommendedName>
        <fullName evidence="3">DUF4380 domain-containing protein</fullName>
    </recommendedName>
</protein>
<dbReference type="RefSeq" id="WP_015047695.1">
    <property type="nucleotide sequence ID" value="NC_018868.3"/>
</dbReference>
<dbReference type="AlphaFoldDB" id="K4KKI5"/>
<gene>
    <name evidence="1" type="ordered locus">M5M_11770</name>
</gene>
<organism evidence="1 2">
    <name type="scientific">Simiduia agarivorans (strain DSM 21679 / JCM 13881 / BCRC 17597 / SA1)</name>
    <dbReference type="NCBI Taxonomy" id="1117647"/>
    <lineage>
        <taxon>Bacteria</taxon>
        <taxon>Pseudomonadati</taxon>
        <taxon>Pseudomonadota</taxon>
        <taxon>Gammaproteobacteria</taxon>
        <taxon>Cellvibrionales</taxon>
        <taxon>Cellvibrionaceae</taxon>
        <taxon>Simiduia</taxon>
    </lineage>
</organism>
<dbReference type="HOGENOM" id="CLU_075265_0_0_6"/>
<accession>K4KKI5</accession>
<proteinExistence type="predicted"/>
<dbReference type="KEGG" id="saga:M5M_11770"/>
<dbReference type="OrthoDB" id="6384861at2"/>
<evidence type="ECO:0000313" key="1">
    <source>
        <dbReference type="EMBL" id="AFU99531.1"/>
    </source>
</evidence>
<evidence type="ECO:0008006" key="3">
    <source>
        <dbReference type="Google" id="ProtNLM"/>
    </source>
</evidence>
<name>K4KKI5_SIMAS</name>
<reference evidence="1 2" key="1">
    <citation type="journal article" date="2013" name="Genome Announc.">
        <title>Complete genome sequence of Simiduia agarivorans SA1(T), a marine bacterium able to degrade a variety of polysaccharides.</title>
        <authorList>
            <person name="Lin S.Y."/>
            <person name="Shieh W.Y."/>
            <person name="Chen J.S."/>
            <person name="Tang S.L."/>
        </authorList>
    </citation>
    <scope>NUCLEOTIDE SEQUENCE [LARGE SCALE GENOMIC DNA]</scope>
    <source>
        <strain evidence="2">DSM 21679 / JCM 13881 / BCRC 17597 / SA1</strain>
    </source>
</reference>